<dbReference type="EMBL" id="PGOL01002090">
    <property type="protein sequence ID" value="PKI50666.1"/>
    <property type="molecule type" value="Genomic_DNA"/>
</dbReference>
<keyword evidence="3" id="KW-1185">Reference proteome</keyword>
<comment type="caution">
    <text evidence="2">The sequence shown here is derived from an EMBL/GenBank/DDBJ whole genome shotgun (WGS) entry which is preliminary data.</text>
</comment>
<feature type="compositionally biased region" description="Polar residues" evidence="1">
    <location>
        <begin position="99"/>
        <end position="113"/>
    </location>
</feature>
<evidence type="ECO:0000313" key="2">
    <source>
        <dbReference type="EMBL" id="PKI50666.1"/>
    </source>
</evidence>
<reference evidence="2 3" key="1">
    <citation type="submission" date="2017-11" db="EMBL/GenBank/DDBJ databases">
        <title>De-novo sequencing of pomegranate (Punica granatum L.) genome.</title>
        <authorList>
            <person name="Akparov Z."/>
            <person name="Amiraslanov A."/>
            <person name="Hajiyeva S."/>
            <person name="Abbasov M."/>
            <person name="Kaur K."/>
            <person name="Hamwieh A."/>
            <person name="Solovyev V."/>
            <person name="Salamov A."/>
            <person name="Braich B."/>
            <person name="Kosarev P."/>
            <person name="Mahmoud A."/>
            <person name="Hajiyev E."/>
            <person name="Babayeva S."/>
            <person name="Izzatullayeva V."/>
            <person name="Mammadov A."/>
            <person name="Mammadov A."/>
            <person name="Sharifova S."/>
            <person name="Ojaghi J."/>
            <person name="Eynullazada K."/>
            <person name="Bayramov B."/>
            <person name="Abdulazimova A."/>
            <person name="Shahmuradov I."/>
        </authorList>
    </citation>
    <scope>NUCLEOTIDE SEQUENCE [LARGE SCALE GENOMIC DNA]</scope>
    <source>
        <strain evidence="3">cv. AG2017</strain>
        <tissue evidence="2">Leaf</tissue>
    </source>
</reference>
<dbReference type="AlphaFoldDB" id="A0A2I0J4K1"/>
<feature type="region of interest" description="Disordered" evidence="1">
    <location>
        <begin position="1"/>
        <end position="113"/>
    </location>
</feature>
<evidence type="ECO:0000256" key="1">
    <source>
        <dbReference type="SAM" id="MobiDB-lite"/>
    </source>
</evidence>
<protein>
    <submittedName>
        <fullName evidence="2">Uncharacterized protein</fullName>
    </submittedName>
</protein>
<evidence type="ECO:0000313" key="3">
    <source>
        <dbReference type="Proteomes" id="UP000233551"/>
    </source>
</evidence>
<sequence>MSCEARKLLPSHKNNDIIIVRHDQSKQHRGSTGVVVSREEDDHNQHHGSPYGPFTASRGGSTELQGRQKDSTGPGHSPGVGHLTVSTAQINQDFRPFTPESSPSAGHSISNHP</sequence>
<dbReference type="Proteomes" id="UP000233551">
    <property type="component" value="Unassembled WGS sequence"/>
</dbReference>
<feature type="compositionally biased region" description="Basic and acidic residues" evidence="1">
    <location>
        <begin position="1"/>
        <end position="26"/>
    </location>
</feature>
<accession>A0A2I0J4K1</accession>
<organism evidence="2 3">
    <name type="scientific">Punica granatum</name>
    <name type="common">Pomegranate</name>
    <dbReference type="NCBI Taxonomy" id="22663"/>
    <lineage>
        <taxon>Eukaryota</taxon>
        <taxon>Viridiplantae</taxon>
        <taxon>Streptophyta</taxon>
        <taxon>Embryophyta</taxon>
        <taxon>Tracheophyta</taxon>
        <taxon>Spermatophyta</taxon>
        <taxon>Magnoliopsida</taxon>
        <taxon>eudicotyledons</taxon>
        <taxon>Gunneridae</taxon>
        <taxon>Pentapetalae</taxon>
        <taxon>rosids</taxon>
        <taxon>malvids</taxon>
        <taxon>Myrtales</taxon>
        <taxon>Lythraceae</taxon>
        <taxon>Punica</taxon>
    </lineage>
</organism>
<proteinExistence type="predicted"/>
<name>A0A2I0J4K1_PUNGR</name>
<gene>
    <name evidence="2" type="ORF">CRG98_028978</name>
</gene>